<dbReference type="RefSeq" id="WP_207331835.1">
    <property type="nucleotide sequence ID" value="NZ_JAFMYW010000009.1"/>
</dbReference>
<comment type="caution">
    <text evidence="1">The sequence shown here is derived from an EMBL/GenBank/DDBJ whole genome shotgun (WGS) entry which is preliminary data.</text>
</comment>
<organism evidence="1 2">
    <name type="scientific">Fibrella forsythiae</name>
    <dbReference type="NCBI Taxonomy" id="2817061"/>
    <lineage>
        <taxon>Bacteria</taxon>
        <taxon>Pseudomonadati</taxon>
        <taxon>Bacteroidota</taxon>
        <taxon>Cytophagia</taxon>
        <taxon>Cytophagales</taxon>
        <taxon>Spirosomataceae</taxon>
        <taxon>Fibrella</taxon>
    </lineage>
</organism>
<name>A0ABS3JR09_9BACT</name>
<reference evidence="1 2" key="1">
    <citation type="submission" date="2021-03" db="EMBL/GenBank/DDBJ databases">
        <title>Fibrella sp. HMF5405 genome sequencing and assembly.</title>
        <authorList>
            <person name="Kang H."/>
            <person name="Kim H."/>
            <person name="Bae S."/>
            <person name="Joh K."/>
        </authorList>
    </citation>
    <scope>NUCLEOTIDE SEQUENCE [LARGE SCALE GENOMIC DNA]</scope>
    <source>
        <strain evidence="1 2">HMF5405</strain>
    </source>
</reference>
<dbReference type="Gene3D" id="1.10.1660.10">
    <property type="match status" value="1"/>
</dbReference>
<accession>A0ABS3JR09</accession>
<protein>
    <submittedName>
        <fullName evidence="1">Chaperone modulator CbpM</fullName>
    </submittedName>
</protein>
<gene>
    <name evidence="1" type="ORF">J2I46_25090</name>
</gene>
<evidence type="ECO:0000313" key="1">
    <source>
        <dbReference type="EMBL" id="MBO0951883.1"/>
    </source>
</evidence>
<dbReference type="EMBL" id="JAFMYW010000009">
    <property type="protein sequence ID" value="MBO0951883.1"/>
    <property type="molecule type" value="Genomic_DNA"/>
</dbReference>
<dbReference type="Pfam" id="PF13591">
    <property type="entry name" value="MerR_2"/>
    <property type="match status" value="1"/>
</dbReference>
<proteinExistence type="predicted"/>
<keyword evidence="2" id="KW-1185">Reference proteome</keyword>
<dbReference type="Proteomes" id="UP000664628">
    <property type="component" value="Unassembled WGS sequence"/>
</dbReference>
<evidence type="ECO:0000313" key="2">
    <source>
        <dbReference type="Proteomes" id="UP000664628"/>
    </source>
</evidence>
<sequence>MPTNDLIPTNDFCVYHHVEITFLYNLANRGLIDIVTNEQATYVPVHQLTRLEKMVRLHQDLAIHPDDLDVVSNLLEQIEQLQRQLTGLQNRLHFYE</sequence>